<accession>A0A9X3ELE6</accession>
<dbReference type="EMBL" id="JAPNKE010000002">
    <property type="protein sequence ID" value="MCY1006203.1"/>
    <property type="molecule type" value="Genomic_DNA"/>
</dbReference>
<keyword evidence="1" id="KW-0812">Transmembrane</keyword>
<name>A0A9X3ELE6_9BACT</name>
<feature type="transmembrane region" description="Helical" evidence="1">
    <location>
        <begin position="110"/>
        <end position="130"/>
    </location>
</feature>
<dbReference type="Pfam" id="PF22503">
    <property type="entry name" value="DUF6992"/>
    <property type="match status" value="1"/>
</dbReference>
<evidence type="ECO:0000256" key="1">
    <source>
        <dbReference type="SAM" id="Phobius"/>
    </source>
</evidence>
<evidence type="ECO:0000313" key="2">
    <source>
        <dbReference type="EMBL" id="MCY1006203.1"/>
    </source>
</evidence>
<reference evidence="2" key="1">
    <citation type="submission" date="2022-11" db="EMBL/GenBank/DDBJ databases">
        <title>Minimal conservation of predation-associated metabolite biosynthetic gene clusters underscores biosynthetic potential of Myxococcota including descriptions for ten novel species: Archangium lansinium sp. nov., Myxococcus landrumus sp. nov., Nannocystis bai.</title>
        <authorList>
            <person name="Ahearne A."/>
            <person name="Stevens C."/>
            <person name="Phillips K."/>
        </authorList>
    </citation>
    <scope>NUCLEOTIDE SEQUENCE</scope>
    <source>
        <strain evidence="2">Na p29</strain>
    </source>
</reference>
<gene>
    <name evidence="2" type="ORF">OV079_11650</name>
</gene>
<keyword evidence="1" id="KW-0472">Membrane</keyword>
<comment type="caution">
    <text evidence="2">The sequence shown here is derived from an EMBL/GenBank/DDBJ whole genome shotgun (WGS) entry which is preliminary data.</text>
</comment>
<protein>
    <submittedName>
        <fullName evidence="2">Uncharacterized protein</fullName>
    </submittedName>
</protein>
<feature type="transmembrane region" description="Helical" evidence="1">
    <location>
        <begin position="142"/>
        <end position="164"/>
    </location>
</feature>
<feature type="transmembrane region" description="Helical" evidence="1">
    <location>
        <begin position="35"/>
        <end position="57"/>
    </location>
</feature>
<proteinExistence type="predicted"/>
<dbReference type="AlphaFoldDB" id="A0A9X3ELE6"/>
<keyword evidence="3" id="KW-1185">Reference proteome</keyword>
<dbReference type="RefSeq" id="WP_267768262.1">
    <property type="nucleotide sequence ID" value="NZ_JAPNKE010000002.1"/>
</dbReference>
<evidence type="ECO:0000313" key="3">
    <source>
        <dbReference type="Proteomes" id="UP001150924"/>
    </source>
</evidence>
<dbReference type="Proteomes" id="UP001150924">
    <property type="component" value="Unassembled WGS sequence"/>
</dbReference>
<keyword evidence="1" id="KW-1133">Transmembrane helix</keyword>
<dbReference type="InterPro" id="IPR054261">
    <property type="entry name" value="DUF6992"/>
</dbReference>
<organism evidence="2 3">
    <name type="scientific">Nannocystis pusilla</name>
    <dbReference type="NCBI Taxonomy" id="889268"/>
    <lineage>
        <taxon>Bacteria</taxon>
        <taxon>Pseudomonadati</taxon>
        <taxon>Myxococcota</taxon>
        <taxon>Polyangia</taxon>
        <taxon>Nannocystales</taxon>
        <taxon>Nannocystaceae</taxon>
        <taxon>Nannocystis</taxon>
    </lineage>
</organism>
<sequence>MPILALLVCLAAPPGPEEAARVQFHEQRVRTQLAGMGLVTGWAVVNIVSGVAGNFTTSGEVKYFYQMNALWNTVNLTIGAIGLHNARRDRVRERGLSFAAQQKQARKTQAVYSINVALDVLYLMAGATTLELGRVHDRPRLVGYGASILVQGGFLLAFDALMIAAHGANLRRVRAFAAPTATGAVLGLHGAF</sequence>